<evidence type="ECO:0000256" key="2">
    <source>
        <dbReference type="SAM" id="SignalP"/>
    </source>
</evidence>
<comment type="caution">
    <text evidence="4">The sequence shown here is derived from an EMBL/GenBank/DDBJ whole genome shotgun (WGS) entry which is preliminary data.</text>
</comment>
<dbReference type="EMBL" id="JACHHZ010000003">
    <property type="protein sequence ID" value="MBB6093641.1"/>
    <property type="molecule type" value="Genomic_DNA"/>
</dbReference>
<keyword evidence="5" id="KW-1185">Reference proteome</keyword>
<dbReference type="PROSITE" id="PS51352">
    <property type="entry name" value="THIOREDOXIN_2"/>
    <property type="match status" value="1"/>
</dbReference>
<protein>
    <submittedName>
        <fullName evidence="4">Peroxiredoxin</fullName>
    </submittedName>
</protein>
<dbReference type="InterPro" id="IPR036249">
    <property type="entry name" value="Thioredoxin-like_sf"/>
</dbReference>
<dbReference type="PANTHER" id="PTHR42852:SF17">
    <property type="entry name" value="THIOREDOXIN-LIKE PROTEIN HI_1115"/>
    <property type="match status" value="1"/>
</dbReference>
<evidence type="ECO:0000313" key="4">
    <source>
        <dbReference type="EMBL" id="MBB6093641.1"/>
    </source>
</evidence>
<dbReference type="PANTHER" id="PTHR42852">
    <property type="entry name" value="THIOL:DISULFIDE INTERCHANGE PROTEIN DSBE"/>
    <property type="match status" value="1"/>
</dbReference>
<reference evidence="4 5" key="1">
    <citation type="submission" date="2020-08" db="EMBL/GenBank/DDBJ databases">
        <title>Genomic Encyclopedia of Type Strains, Phase IV (KMG-IV): sequencing the most valuable type-strain genomes for metagenomic binning, comparative biology and taxonomic classification.</title>
        <authorList>
            <person name="Goeker M."/>
        </authorList>
    </citation>
    <scope>NUCLEOTIDE SEQUENCE [LARGE SCALE GENOMIC DNA]</scope>
    <source>
        <strain evidence="4 5">DSM 26723</strain>
    </source>
</reference>
<dbReference type="InterPro" id="IPR000866">
    <property type="entry name" value="AhpC/TSA"/>
</dbReference>
<evidence type="ECO:0000313" key="5">
    <source>
        <dbReference type="Proteomes" id="UP000588068"/>
    </source>
</evidence>
<organism evidence="4 5">
    <name type="scientific">Povalibacter uvarum</name>
    <dbReference type="NCBI Taxonomy" id="732238"/>
    <lineage>
        <taxon>Bacteria</taxon>
        <taxon>Pseudomonadati</taxon>
        <taxon>Pseudomonadota</taxon>
        <taxon>Gammaproteobacteria</taxon>
        <taxon>Steroidobacterales</taxon>
        <taxon>Steroidobacteraceae</taxon>
        <taxon>Povalibacter</taxon>
    </lineage>
</organism>
<dbReference type="RefSeq" id="WP_184332239.1">
    <property type="nucleotide sequence ID" value="NZ_JACHHZ010000003.1"/>
</dbReference>
<gene>
    <name evidence="4" type="ORF">HNQ60_002522</name>
</gene>
<keyword evidence="1" id="KW-0676">Redox-active center</keyword>
<evidence type="ECO:0000259" key="3">
    <source>
        <dbReference type="PROSITE" id="PS51352"/>
    </source>
</evidence>
<feature type="signal peptide" evidence="2">
    <location>
        <begin position="1"/>
        <end position="31"/>
    </location>
</feature>
<dbReference type="InterPro" id="IPR013766">
    <property type="entry name" value="Thioredoxin_domain"/>
</dbReference>
<dbReference type="InterPro" id="IPR017937">
    <property type="entry name" value="Thioredoxin_CS"/>
</dbReference>
<dbReference type="AlphaFoldDB" id="A0A841HKB0"/>
<name>A0A841HKB0_9GAMM</name>
<dbReference type="PROSITE" id="PS00194">
    <property type="entry name" value="THIOREDOXIN_1"/>
    <property type="match status" value="1"/>
</dbReference>
<keyword evidence="2" id="KW-0732">Signal</keyword>
<dbReference type="GO" id="GO:0015036">
    <property type="term" value="F:disulfide oxidoreductase activity"/>
    <property type="evidence" value="ECO:0007669"/>
    <property type="project" value="UniProtKB-ARBA"/>
</dbReference>
<dbReference type="Proteomes" id="UP000588068">
    <property type="component" value="Unassembled WGS sequence"/>
</dbReference>
<dbReference type="Pfam" id="PF00578">
    <property type="entry name" value="AhpC-TSA"/>
    <property type="match status" value="1"/>
</dbReference>
<dbReference type="CDD" id="cd02966">
    <property type="entry name" value="TlpA_like_family"/>
    <property type="match status" value="1"/>
</dbReference>
<evidence type="ECO:0000256" key="1">
    <source>
        <dbReference type="ARBA" id="ARBA00023284"/>
    </source>
</evidence>
<proteinExistence type="predicted"/>
<accession>A0A841HKB0</accession>
<feature type="chain" id="PRO_5032707696" evidence="2">
    <location>
        <begin position="32"/>
        <end position="166"/>
    </location>
</feature>
<dbReference type="GO" id="GO:0016209">
    <property type="term" value="F:antioxidant activity"/>
    <property type="evidence" value="ECO:0007669"/>
    <property type="project" value="InterPro"/>
</dbReference>
<sequence>MRSKLNTWIRATALTATLAVSSLVGASSALAPSFALPSRTGDVVALDKLKGQVVMLNFWASWCGPCRQEMPLLDQMHKRYSSLGFTLLGVNVEENTKDAEKWLAQTPVTFPVLFDKENKVSKLYDVNAMPSTVFIDRKGNVRYLHRGYKPGDEAEYLNQIRALLKE</sequence>
<feature type="domain" description="Thioredoxin" evidence="3">
    <location>
        <begin position="25"/>
        <end position="165"/>
    </location>
</feature>
<dbReference type="SUPFAM" id="SSF52833">
    <property type="entry name" value="Thioredoxin-like"/>
    <property type="match status" value="1"/>
</dbReference>
<dbReference type="Gene3D" id="3.40.30.10">
    <property type="entry name" value="Glutaredoxin"/>
    <property type="match status" value="1"/>
</dbReference>
<dbReference type="InterPro" id="IPR050553">
    <property type="entry name" value="Thioredoxin_ResA/DsbE_sf"/>
</dbReference>